<dbReference type="OrthoDB" id="5319888at2"/>
<protein>
    <submittedName>
        <fullName evidence="4">GNAT family N-acetyltransferase</fullName>
    </submittedName>
</protein>
<evidence type="ECO:0000313" key="4">
    <source>
        <dbReference type="EMBL" id="ANU27230.1"/>
    </source>
</evidence>
<dbReference type="KEGG" id="pll:I858_009540"/>
<reference evidence="4" key="1">
    <citation type="submission" date="2016-10" db="EMBL/GenBank/DDBJ databases">
        <authorList>
            <person name="See-Too W.S."/>
        </authorList>
    </citation>
    <scope>NUCLEOTIDE SEQUENCE</scope>
    <source>
        <strain evidence="4">L10.15</strain>
    </source>
</reference>
<dbReference type="AlphaFoldDB" id="A0A1B1S211"/>
<dbReference type="InterPro" id="IPR016181">
    <property type="entry name" value="Acyl_CoA_acyltransferase"/>
</dbReference>
<name>A0A1B1S211_9BACL</name>
<dbReference type="PROSITE" id="PS51186">
    <property type="entry name" value="GNAT"/>
    <property type="match status" value="1"/>
</dbReference>
<evidence type="ECO:0000256" key="1">
    <source>
        <dbReference type="ARBA" id="ARBA00022679"/>
    </source>
</evidence>
<dbReference type="PANTHER" id="PTHR43420">
    <property type="entry name" value="ACETYLTRANSFERASE"/>
    <property type="match status" value="1"/>
</dbReference>
<dbReference type="Proteomes" id="UP000053354">
    <property type="component" value="Chromosome"/>
</dbReference>
<accession>A0A1B1S211</accession>
<dbReference type="Pfam" id="PF00583">
    <property type="entry name" value="Acetyltransf_1"/>
    <property type="match status" value="1"/>
</dbReference>
<feature type="domain" description="N-acetyltransferase" evidence="3">
    <location>
        <begin position="3"/>
        <end position="187"/>
    </location>
</feature>
<keyword evidence="2" id="KW-0012">Acyltransferase</keyword>
<keyword evidence="5" id="KW-1185">Reference proteome</keyword>
<sequence>MELTIRQAQSADAEKIAPLIINAIGDIANHMTAQKEPEAVLEKIEDMIRGENTRHSYHYTHVATLDGDIAGTLVLYHGNQAEALDRYLIEQLKEQGHERTIEPEARMDEWYIDTVSVDPSYQGKGIGSKLFEYAEAIVSSKGGGKLSLNVDIDKEGAIRLYKRLGYIVSEPWTIIGEPFHHMVKVVS</sequence>
<dbReference type="Gene3D" id="3.40.630.30">
    <property type="match status" value="1"/>
</dbReference>
<dbReference type="RefSeq" id="WP_049693158.1">
    <property type="nucleotide sequence ID" value="NZ_CP016540.2"/>
</dbReference>
<organism evidence="4 5">
    <name type="scientific">Planococcus versutus</name>
    <dbReference type="NCBI Taxonomy" id="1302659"/>
    <lineage>
        <taxon>Bacteria</taxon>
        <taxon>Bacillati</taxon>
        <taxon>Bacillota</taxon>
        <taxon>Bacilli</taxon>
        <taxon>Bacillales</taxon>
        <taxon>Caryophanaceae</taxon>
        <taxon>Planococcus</taxon>
    </lineage>
</organism>
<dbReference type="InterPro" id="IPR050680">
    <property type="entry name" value="YpeA/RimI_acetyltransf"/>
</dbReference>
<gene>
    <name evidence="4" type="ORF">I858_009540</name>
</gene>
<dbReference type="GO" id="GO:0016747">
    <property type="term" value="F:acyltransferase activity, transferring groups other than amino-acyl groups"/>
    <property type="evidence" value="ECO:0007669"/>
    <property type="project" value="InterPro"/>
</dbReference>
<evidence type="ECO:0000256" key="2">
    <source>
        <dbReference type="ARBA" id="ARBA00023315"/>
    </source>
</evidence>
<evidence type="ECO:0000259" key="3">
    <source>
        <dbReference type="PROSITE" id="PS51186"/>
    </source>
</evidence>
<proteinExistence type="predicted"/>
<dbReference type="CDD" id="cd04301">
    <property type="entry name" value="NAT_SF"/>
    <property type="match status" value="1"/>
</dbReference>
<dbReference type="STRING" id="1302659.I858_009540"/>
<dbReference type="EMBL" id="CP016540">
    <property type="protein sequence ID" value="ANU27230.1"/>
    <property type="molecule type" value="Genomic_DNA"/>
</dbReference>
<keyword evidence="1" id="KW-0808">Transferase</keyword>
<dbReference type="InterPro" id="IPR000182">
    <property type="entry name" value="GNAT_dom"/>
</dbReference>
<evidence type="ECO:0000313" key="5">
    <source>
        <dbReference type="Proteomes" id="UP000053354"/>
    </source>
</evidence>
<dbReference type="SUPFAM" id="SSF55729">
    <property type="entry name" value="Acyl-CoA N-acyltransferases (Nat)"/>
    <property type="match status" value="1"/>
</dbReference>